<dbReference type="Pfam" id="PF04977">
    <property type="entry name" value="DivIC"/>
    <property type="match status" value="1"/>
</dbReference>
<proteinExistence type="inferred from homology"/>
<comment type="subcellular location">
    <subcellularLocation>
        <location evidence="7">Cell inner membrane</location>
        <topology evidence="7">Single-pass type II membrane protein</topology>
    </subcellularLocation>
    <text evidence="7">Localizes to the division septum.</text>
</comment>
<evidence type="ECO:0000256" key="3">
    <source>
        <dbReference type="ARBA" id="ARBA00022692"/>
    </source>
</evidence>
<keyword evidence="3 7" id="KW-0812">Transmembrane</keyword>
<dbReference type="InterPro" id="IPR007060">
    <property type="entry name" value="FtsL/DivIC"/>
</dbReference>
<evidence type="ECO:0000256" key="1">
    <source>
        <dbReference type="ARBA" id="ARBA00022475"/>
    </source>
</evidence>
<name>A0AAE3G5H5_9GAMM</name>
<keyword evidence="6 7" id="KW-0131">Cell cycle</keyword>
<evidence type="ECO:0000256" key="5">
    <source>
        <dbReference type="ARBA" id="ARBA00023136"/>
    </source>
</evidence>
<dbReference type="EMBL" id="JALJXV010000008">
    <property type="protein sequence ID" value="MCP1676170.1"/>
    <property type="molecule type" value="Genomic_DNA"/>
</dbReference>
<keyword evidence="7" id="KW-0997">Cell inner membrane</keyword>
<reference evidence="8" key="1">
    <citation type="submission" date="2022-03" db="EMBL/GenBank/DDBJ databases">
        <title>Genomic Encyclopedia of Type Strains, Phase III (KMG-III): the genomes of soil and plant-associated and newly described type strains.</title>
        <authorList>
            <person name="Whitman W."/>
        </authorList>
    </citation>
    <scope>NUCLEOTIDE SEQUENCE</scope>
    <source>
        <strain evidence="8">ANL 6-2</strain>
    </source>
</reference>
<dbReference type="GO" id="GO:0032153">
    <property type="term" value="C:cell division site"/>
    <property type="evidence" value="ECO:0007669"/>
    <property type="project" value="UniProtKB-UniRule"/>
</dbReference>
<comment type="function">
    <text evidence="7">Essential cell division protein. May link together the upstream cell division proteins, which are predominantly cytoplasmic, with the downstream cell division proteins, which are predominantly periplasmic.</text>
</comment>
<keyword evidence="7" id="KW-0175">Coiled coil</keyword>
<keyword evidence="1 7" id="KW-1003">Cell membrane</keyword>
<dbReference type="HAMAP" id="MF_00599">
    <property type="entry name" value="FtsB"/>
    <property type="match status" value="1"/>
</dbReference>
<keyword evidence="5 7" id="KW-0472">Membrane</keyword>
<evidence type="ECO:0000313" key="8">
    <source>
        <dbReference type="EMBL" id="MCP1676170.1"/>
    </source>
</evidence>
<evidence type="ECO:0000256" key="4">
    <source>
        <dbReference type="ARBA" id="ARBA00022989"/>
    </source>
</evidence>
<comment type="caution">
    <text evidence="8">The sequence shown here is derived from an EMBL/GenBank/DDBJ whole genome shotgun (WGS) entry which is preliminary data.</text>
</comment>
<evidence type="ECO:0000256" key="6">
    <source>
        <dbReference type="ARBA" id="ARBA00023306"/>
    </source>
</evidence>
<feature type="topological domain" description="Cytoplasmic" evidence="7">
    <location>
        <begin position="1"/>
        <end position="3"/>
    </location>
</feature>
<dbReference type="GO" id="GO:0030428">
    <property type="term" value="C:cell septum"/>
    <property type="evidence" value="ECO:0007669"/>
    <property type="project" value="TreeGrafter"/>
</dbReference>
<organism evidence="8 9">
    <name type="scientific">Natronocella acetinitrilica</name>
    <dbReference type="NCBI Taxonomy" id="414046"/>
    <lineage>
        <taxon>Bacteria</taxon>
        <taxon>Pseudomonadati</taxon>
        <taxon>Pseudomonadota</taxon>
        <taxon>Gammaproteobacteria</taxon>
        <taxon>Chromatiales</taxon>
        <taxon>Ectothiorhodospiraceae</taxon>
        <taxon>Natronocella</taxon>
    </lineage>
</organism>
<protein>
    <recommendedName>
        <fullName evidence="7">Cell division protein FtsB</fullName>
    </recommendedName>
</protein>
<dbReference type="Proteomes" id="UP001205843">
    <property type="component" value="Unassembled WGS sequence"/>
</dbReference>
<evidence type="ECO:0000256" key="7">
    <source>
        <dbReference type="HAMAP-Rule" id="MF_00599"/>
    </source>
</evidence>
<keyword evidence="9" id="KW-1185">Reference proteome</keyword>
<dbReference type="GO" id="GO:0005886">
    <property type="term" value="C:plasma membrane"/>
    <property type="evidence" value="ECO:0007669"/>
    <property type="project" value="UniProtKB-SubCell"/>
</dbReference>
<dbReference type="PANTHER" id="PTHR37485">
    <property type="entry name" value="CELL DIVISION PROTEIN FTSB"/>
    <property type="match status" value="1"/>
</dbReference>
<gene>
    <name evidence="7" type="primary">ftsB</name>
    <name evidence="8" type="ORF">J2T57_003329</name>
</gene>
<comment type="similarity">
    <text evidence="7">Belongs to the FtsB family.</text>
</comment>
<dbReference type="PANTHER" id="PTHR37485:SF1">
    <property type="entry name" value="CELL DIVISION PROTEIN FTSB"/>
    <property type="match status" value="1"/>
</dbReference>
<feature type="topological domain" description="Periplasmic" evidence="7">
    <location>
        <begin position="19"/>
        <end position="87"/>
    </location>
</feature>
<evidence type="ECO:0000256" key="2">
    <source>
        <dbReference type="ARBA" id="ARBA00022618"/>
    </source>
</evidence>
<comment type="subunit">
    <text evidence="7">Part of a complex composed of FtsB, FtsL and FtsQ.</text>
</comment>
<keyword evidence="4 7" id="KW-1133">Transmembrane helix</keyword>
<keyword evidence="2 7" id="KW-0132">Cell division</keyword>
<dbReference type="InterPro" id="IPR023081">
    <property type="entry name" value="Cell_div_FtsB"/>
</dbReference>
<dbReference type="AlphaFoldDB" id="A0AAE3G5H5"/>
<dbReference type="GO" id="GO:0043093">
    <property type="term" value="P:FtsZ-dependent cytokinesis"/>
    <property type="evidence" value="ECO:0007669"/>
    <property type="project" value="UniProtKB-UniRule"/>
</dbReference>
<sequence>MIVALLGCLLLLQAQLWTQDGGLRHMWQLRASVDAQIDENETLQTRNAALEADVDDLKSGLDALEERARSELGMIREGEVFYQVAEP</sequence>
<feature type="coiled-coil region" evidence="7">
    <location>
        <begin position="33"/>
        <end position="67"/>
    </location>
</feature>
<evidence type="ECO:0000313" key="9">
    <source>
        <dbReference type="Proteomes" id="UP001205843"/>
    </source>
</evidence>
<accession>A0AAE3G5H5</accession>